<sequence length="230" mass="25414">MADVAIKEKEILPPAPYISWFASLCFWLRSEQRKEEMKRGFSFSAFFSRVCCLAQEQPSFPVTFRLESAILGALQPRTLLSLGCENPSNCLCSFSSKAESECVCGDTNHKPRRSEQNEVERALGFLHHEFPAVAMGPLLSLPPAHVLFVSSGPNLELMWAQLLEATRDYPLLFSLASSNGPMPWGPWTTSSAGLHHHIRWAADSDGVSGPIFAAAISDGQPPLIRKKILE</sequence>
<gene>
    <name evidence="1" type="ORF">Salat_0660900</name>
</gene>
<dbReference type="EMBL" id="JACGWO010000002">
    <property type="protein sequence ID" value="KAK4434979.1"/>
    <property type="molecule type" value="Genomic_DNA"/>
</dbReference>
<accession>A0AAE1YRL8</accession>
<proteinExistence type="predicted"/>
<keyword evidence="2" id="KW-1185">Reference proteome</keyword>
<reference evidence="1" key="2">
    <citation type="journal article" date="2024" name="Plant">
        <title>Genomic evolution and insights into agronomic trait innovations of Sesamum species.</title>
        <authorList>
            <person name="Miao H."/>
            <person name="Wang L."/>
            <person name="Qu L."/>
            <person name="Liu H."/>
            <person name="Sun Y."/>
            <person name="Le M."/>
            <person name="Wang Q."/>
            <person name="Wei S."/>
            <person name="Zheng Y."/>
            <person name="Lin W."/>
            <person name="Duan Y."/>
            <person name="Cao H."/>
            <person name="Xiong S."/>
            <person name="Wang X."/>
            <person name="Wei L."/>
            <person name="Li C."/>
            <person name="Ma Q."/>
            <person name="Ju M."/>
            <person name="Zhao R."/>
            <person name="Li G."/>
            <person name="Mu C."/>
            <person name="Tian Q."/>
            <person name="Mei H."/>
            <person name="Zhang T."/>
            <person name="Gao T."/>
            <person name="Zhang H."/>
        </authorList>
    </citation>
    <scope>NUCLEOTIDE SEQUENCE</scope>
    <source>
        <strain evidence="1">3651</strain>
    </source>
</reference>
<organism evidence="1 2">
    <name type="scientific">Sesamum alatum</name>
    <dbReference type="NCBI Taxonomy" id="300844"/>
    <lineage>
        <taxon>Eukaryota</taxon>
        <taxon>Viridiplantae</taxon>
        <taxon>Streptophyta</taxon>
        <taxon>Embryophyta</taxon>
        <taxon>Tracheophyta</taxon>
        <taxon>Spermatophyta</taxon>
        <taxon>Magnoliopsida</taxon>
        <taxon>eudicotyledons</taxon>
        <taxon>Gunneridae</taxon>
        <taxon>Pentapetalae</taxon>
        <taxon>asterids</taxon>
        <taxon>lamiids</taxon>
        <taxon>Lamiales</taxon>
        <taxon>Pedaliaceae</taxon>
        <taxon>Sesamum</taxon>
    </lineage>
</organism>
<reference evidence="1" key="1">
    <citation type="submission" date="2020-06" db="EMBL/GenBank/DDBJ databases">
        <authorList>
            <person name="Li T."/>
            <person name="Hu X."/>
            <person name="Zhang T."/>
            <person name="Song X."/>
            <person name="Zhang H."/>
            <person name="Dai N."/>
            <person name="Sheng W."/>
            <person name="Hou X."/>
            <person name="Wei L."/>
        </authorList>
    </citation>
    <scope>NUCLEOTIDE SEQUENCE</scope>
    <source>
        <strain evidence="1">3651</strain>
        <tissue evidence="1">Leaf</tissue>
    </source>
</reference>
<dbReference type="AlphaFoldDB" id="A0AAE1YRL8"/>
<comment type="caution">
    <text evidence="1">The sequence shown here is derived from an EMBL/GenBank/DDBJ whole genome shotgun (WGS) entry which is preliminary data.</text>
</comment>
<name>A0AAE1YRL8_9LAMI</name>
<protein>
    <submittedName>
        <fullName evidence="1">Uncharacterized protein</fullName>
    </submittedName>
</protein>
<dbReference type="Proteomes" id="UP001293254">
    <property type="component" value="Unassembled WGS sequence"/>
</dbReference>
<evidence type="ECO:0000313" key="2">
    <source>
        <dbReference type="Proteomes" id="UP001293254"/>
    </source>
</evidence>
<evidence type="ECO:0000313" key="1">
    <source>
        <dbReference type="EMBL" id="KAK4434979.1"/>
    </source>
</evidence>